<dbReference type="AlphaFoldDB" id="A0AAD4DJ39"/>
<dbReference type="SMART" id="SM00320">
    <property type="entry name" value="WD40"/>
    <property type="match status" value="5"/>
</dbReference>
<dbReference type="Pfam" id="PF00400">
    <property type="entry name" value="WD40"/>
    <property type="match status" value="3"/>
</dbReference>
<keyword evidence="1" id="KW-0853">WD repeat</keyword>
<keyword evidence="4" id="KW-1185">Reference proteome</keyword>
<dbReference type="PANTHER" id="PTHR19879:SF9">
    <property type="entry name" value="TRANSCRIPTION INITIATION FACTOR TFIID SUBUNIT 5"/>
    <property type="match status" value="1"/>
</dbReference>
<dbReference type="PANTHER" id="PTHR19879">
    <property type="entry name" value="TRANSCRIPTION INITIATION FACTOR TFIID"/>
    <property type="match status" value="1"/>
</dbReference>
<proteinExistence type="predicted"/>
<evidence type="ECO:0008006" key="5">
    <source>
        <dbReference type="Google" id="ProtNLM"/>
    </source>
</evidence>
<dbReference type="InterPro" id="IPR015943">
    <property type="entry name" value="WD40/YVTN_repeat-like_dom_sf"/>
</dbReference>
<evidence type="ECO:0000313" key="3">
    <source>
        <dbReference type="EMBL" id="KAG0279291.1"/>
    </source>
</evidence>
<feature type="repeat" description="WD" evidence="1">
    <location>
        <begin position="98"/>
        <end position="139"/>
    </location>
</feature>
<sequence>LWETLTGKPGAILKGHESATVGVAFSPNGKQVVSSSADSTACLWCVLTGKSLRVFEGEAAFGEGLAFAPDGSRLATSYENDPTIQLWDTMSGNTVATLRGHTVKIVGIIYSPSGHQIASWSDDKTVRLWSTHTNKCDYILAQPEVVLNVIYSPDGKHIISSTAGGSSCWDTWSGKCLDLSWRAIDPVILWCSYSSDGNLFATVDVEKGRFHLWEAGHDQGGTEIFSTGIGLTLQHVWRRCGSNGKMVLASIDTNFSLRVRELTQDVRGEGGNGSYSDVRSMWSVGVAALSLQDAIIDNIDDLSDTNLLLVKQRAVDADDIEELSEELSGTPTMEYFRQWGHLDDSDDEDGEGVIAANRGEGKEEKENG</sequence>
<feature type="region of interest" description="Disordered" evidence="2">
    <location>
        <begin position="340"/>
        <end position="368"/>
    </location>
</feature>
<dbReference type="SUPFAM" id="SSF50978">
    <property type="entry name" value="WD40 repeat-like"/>
    <property type="match status" value="1"/>
</dbReference>
<dbReference type="Proteomes" id="UP001194580">
    <property type="component" value="Unassembled WGS sequence"/>
</dbReference>
<feature type="compositionally biased region" description="Basic and acidic residues" evidence="2">
    <location>
        <begin position="359"/>
        <end position="368"/>
    </location>
</feature>
<dbReference type="Gene3D" id="2.130.10.10">
    <property type="entry name" value="YVTN repeat-like/Quinoprotein amine dehydrogenase"/>
    <property type="match status" value="2"/>
</dbReference>
<protein>
    <recommendedName>
        <fullName evidence="5">WD40 repeat-like protein</fullName>
    </recommendedName>
</protein>
<evidence type="ECO:0000256" key="2">
    <source>
        <dbReference type="SAM" id="MobiDB-lite"/>
    </source>
</evidence>
<dbReference type="EMBL" id="JAAAIL010000135">
    <property type="protein sequence ID" value="KAG0279291.1"/>
    <property type="molecule type" value="Genomic_DNA"/>
</dbReference>
<gene>
    <name evidence="3" type="ORF">BGZ95_001713</name>
</gene>
<comment type="caution">
    <text evidence="3">The sequence shown here is derived from an EMBL/GenBank/DDBJ whole genome shotgun (WGS) entry which is preliminary data.</text>
</comment>
<name>A0AAD4DJ39_9FUNG</name>
<dbReference type="PROSITE" id="PS50294">
    <property type="entry name" value="WD_REPEATS_REGION"/>
    <property type="match status" value="2"/>
</dbReference>
<feature type="repeat" description="WD" evidence="1">
    <location>
        <begin position="13"/>
        <end position="54"/>
    </location>
</feature>
<feature type="non-terminal residue" evidence="3">
    <location>
        <position position="368"/>
    </location>
</feature>
<dbReference type="InterPro" id="IPR036322">
    <property type="entry name" value="WD40_repeat_dom_sf"/>
</dbReference>
<dbReference type="InterPro" id="IPR001680">
    <property type="entry name" value="WD40_rpt"/>
</dbReference>
<dbReference type="PROSITE" id="PS50082">
    <property type="entry name" value="WD_REPEATS_2"/>
    <property type="match status" value="2"/>
</dbReference>
<accession>A0AAD4DJ39</accession>
<organism evidence="3 4">
    <name type="scientific">Linnemannia exigua</name>
    <dbReference type="NCBI Taxonomy" id="604196"/>
    <lineage>
        <taxon>Eukaryota</taxon>
        <taxon>Fungi</taxon>
        <taxon>Fungi incertae sedis</taxon>
        <taxon>Mucoromycota</taxon>
        <taxon>Mortierellomycotina</taxon>
        <taxon>Mortierellomycetes</taxon>
        <taxon>Mortierellales</taxon>
        <taxon>Mortierellaceae</taxon>
        <taxon>Linnemannia</taxon>
    </lineage>
</organism>
<evidence type="ECO:0000313" key="4">
    <source>
        <dbReference type="Proteomes" id="UP001194580"/>
    </source>
</evidence>
<reference evidence="3" key="1">
    <citation type="journal article" date="2020" name="Fungal Divers.">
        <title>Resolving the Mortierellaceae phylogeny through synthesis of multi-gene phylogenetics and phylogenomics.</title>
        <authorList>
            <person name="Vandepol N."/>
            <person name="Liber J."/>
            <person name="Desiro A."/>
            <person name="Na H."/>
            <person name="Kennedy M."/>
            <person name="Barry K."/>
            <person name="Grigoriev I.V."/>
            <person name="Miller A.N."/>
            <person name="O'Donnell K."/>
            <person name="Stajich J.E."/>
            <person name="Bonito G."/>
        </authorList>
    </citation>
    <scope>NUCLEOTIDE SEQUENCE</scope>
    <source>
        <strain evidence="3">NRRL 28262</strain>
    </source>
</reference>
<evidence type="ECO:0000256" key="1">
    <source>
        <dbReference type="PROSITE-ProRule" id="PRU00221"/>
    </source>
</evidence>